<dbReference type="AlphaFoldDB" id="A0A6A5BVS1"/>
<dbReference type="VEuPathDB" id="AmoebaDB:FDP41_001729"/>
<comment type="caution">
    <text evidence="1">The sequence shown here is derived from an EMBL/GenBank/DDBJ whole genome shotgun (WGS) entry which is preliminary data.</text>
</comment>
<accession>A0A6A5BVS1</accession>
<dbReference type="RefSeq" id="XP_044564099.1">
    <property type="nucleotide sequence ID" value="XM_044704845.1"/>
</dbReference>
<dbReference type="GeneID" id="68108947"/>
<gene>
    <name evidence="1" type="ORF">FDP41_001729</name>
</gene>
<evidence type="ECO:0000313" key="1">
    <source>
        <dbReference type="EMBL" id="KAF0979386.1"/>
    </source>
</evidence>
<dbReference type="VEuPathDB" id="AmoebaDB:NF0035930"/>
<dbReference type="EMBL" id="VFQX01000027">
    <property type="protein sequence ID" value="KAF0979386.1"/>
    <property type="molecule type" value="Genomic_DNA"/>
</dbReference>
<dbReference type="Proteomes" id="UP000444721">
    <property type="component" value="Unassembled WGS sequence"/>
</dbReference>
<dbReference type="OrthoDB" id="10373883at2759"/>
<protein>
    <submittedName>
        <fullName evidence="1">Uncharacterized protein</fullName>
    </submittedName>
</protein>
<name>A0A6A5BVS1_NAEFO</name>
<sequence>MFTAIPDADISISLSGNGTIATVSARNLISQNLYYWNIQQGNIRCELVVTDHITRKADFGLNGPKSFRPIFYFEFWRSINRLRVRAVLENSNLDTLQDVMYNVTISKGYSSPSLVYSQNNVQHLFGARWTRIFWFGGQDPEPRVNFNYNLDYLSATFFIPNYPRNNTQKESQIQNYYYYWTQKPKGVMEAGYWTPYMPTTGMRDDIGIMPEFVHAWLTLGDWRYREISLVSADLAGGWKCHFREVDPQLYFDRNQTVPAIGKPISLNAHPSLWFPDNAGKYYGALNVPQLPNAKNWVFDGAHQPDPFSIPYILTGDSYYLESLQLWAASGVMRLNNGQYGRGMTGYGGINDQVRGQAWTFRTRCFAALLSPDNSQP</sequence>
<reference evidence="1 2" key="1">
    <citation type="journal article" date="2019" name="Sci. Rep.">
        <title>Nanopore sequencing improves the draft genome of the human pathogenic amoeba Naegleria fowleri.</title>
        <authorList>
            <person name="Liechti N."/>
            <person name="Schurch N."/>
            <person name="Bruggmann R."/>
            <person name="Wittwer M."/>
        </authorList>
    </citation>
    <scope>NUCLEOTIDE SEQUENCE [LARGE SCALE GENOMIC DNA]</scope>
    <source>
        <strain evidence="1 2">ATCC 30894</strain>
    </source>
</reference>
<proteinExistence type="predicted"/>
<dbReference type="VEuPathDB" id="AmoebaDB:NfTy_054990"/>
<evidence type="ECO:0000313" key="2">
    <source>
        <dbReference type="Proteomes" id="UP000444721"/>
    </source>
</evidence>
<organism evidence="1 2">
    <name type="scientific">Naegleria fowleri</name>
    <name type="common">Brain eating amoeba</name>
    <dbReference type="NCBI Taxonomy" id="5763"/>
    <lineage>
        <taxon>Eukaryota</taxon>
        <taxon>Discoba</taxon>
        <taxon>Heterolobosea</taxon>
        <taxon>Tetramitia</taxon>
        <taxon>Eutetramitia</taxon>
        <taxon>Vahlkampfiidae</taxon>
        <taxon>Naegleria</taxon>
    </lineage>
</organism>
<keyword evidence="2" id="KW-1185">Reference proteome</keyword>